<evidence type="ECO:0000313" key="2">
    <source>
        <dbReference type="EMBL" id="KAF4613623.1"/>
    </source>
</evidence>
<dbReference type="InterPro" id="IPR047122">
    <property type="entry name" value="Trans-enoyl_RdTase-like"/>
</dbReference>
<reference evidence="2 3" key="1">
    <citation type="submission" date="2019-12" db="EMBL/GenBank/DDBJ databases">
        <authorList>
            <person name="Floudas D."/>
            <person name="Bentzer J."/>
            <person name="Ahren D."/>
            <person name="Johansson T."/>
            <person name="Persson P."/>
            <person name="Tunlid A."/>
        </authorList>
    </citation>
    <scope>NUCLEOTIDE SEQUENCE [LARGE SCALE GENOMIC DNA]</scope>
    <source>
        <strain evidence="2 3">CBS 102.39</strain>
    </source>
</reference>
<dbReference type="CDD" id="cd08249">
    <property type="entry name" value="enoyl_reductase_like"/>
    <property type="match status" value="1"/>
</dbReference>
<proteinExistence type="predicted"/>
<dbReference type="SUPFAM" id="SSF51735">
    <property type="entry name" value="NAD(P)-binding Rossmann-fold domains"/>
    <property type="match status" value="1"/>
</dbReference>
<dbReference type="InterPro" id="IPR013149">
    <property type="entry name" value="ADH-like_C"/>
</dbReference>
<dbReference type="InterPro" id="IPR020843">
    <property type="entry name" value="ER"/>
</dbReference>
<name>A0A8H4QMM7_9AGAR</name>
<dbReference type="InterPro" id="IPR011032">
    <property type="entry name" value="GroES-like_sf"/>
</dbReference>
<dbReference type="SUPFAM" id="SSF50129">
    <property type="entry name" value="GroES-like"/>
    <property type="match status" value="1"/>
</dbReference>
<dbReference type="PANTHER" id="PTHR45348:SF2">
    <property type="entry name" value="ZINC-TYPE ALCOHOL DEHYDROGENASE-LIKE PROTEIN C2E1P3.01"/>
    <property type="match status" value="1"/>
</dbReference>
<dbReference type="AlphaFoldDB" id="A0A8H4QMM7"/>
<dbReference type="Pfam" id="PF00107">
    <property type="entry name" value="ADH_zinc_N"/>
    <property type="match status" value="1"/>
</dbReference>
<organism evidence="2 3">
    <name type="scientific">Agrocybe pediades</name>
    <dbReference type="NCBI Taxonomy" id="84607"/>
    <lineage>
        <taxon>Eukaryota</taxon>
        <taxon>Fungi</taxon>
        <taxon>Dikarya</taxon>
        <taxon>Basidiomycota</taxon>
        <taxon>Agaricomycotina</taxon>
        <taxon>Agaricomycetes</taxon>
        <taxon>Agaricomycetidae</taxon>
        <taxon>Agaricales</taxon>
        <taxon>Agaricineae</taxon>
        <taxon>Strophariaceae</taxon>
        <taxon>Agrocybe</taxon>
    </lineage>
</organism>
<feature type="domain" description="Enoyl reductase (ER)" evidence="1">
    <location>
        <begin position="16"/>
        <end position="341"/>
    </location>
</feature>
<dbReference type="InterPro" id="IPR013154">
    <property type="entry name" value="ADH-like_N"/>
</dbReference>
<sequence>MPPSTQKALFLDKKFGDLAISETEVYKPGPGEILIKIQATSLNPVDWKIKKYGMYIEEFPTILGTDIAGDVVELGEGVTDLQVGDRVFCQGRYIPKSWCSFQQYALGLADLTAKIPSNLTYEKAAALPVALSAAYIGLYQVNPHGLGLKPPVSEETRDFYDGVPIVVMGGSSSVGQLVLRLAKFSGFSPVITTASLKHTDSLVSAGATHVLDRSLPIDELISEIKKIAGDEPVQYVYDSIASAATQQVAFGILGSGGQAAFVGRVEVPVPEGVKAVGVLGGSYMVHNLELMKRFWREEISGWLEKGIIKANNVEVLPGGLAGIPDGLARMEADKVSGLKLVSRPQETA</sequence>
<dbReference type="SMART" id="SM00829">
    <property type="entry name" value="PKS_ER"/>
    <property type="match status" value="1"/>
</dbReference>
<dbReference type="EMBL" id="JAACJL010000045">
    <property type="protein sequence ID" value="KAF4613623.1"/>
    <property type="molecule type" value="Genomic_DNA"/>
</dbReference>
<accession>A0A8H4QMM7</accession>
<comment type="caution">
    <text evidence="2">The sequence shown here is derived from an EMBL/GenBank/DDBJ whole genome shotgun (WGS) entry which is preliminary data.</text>
</comment>
<evidence type="ECO:0000259" key="1">
    <source>
        <dbReference type="SMART" id="SM00829"/>
    </source>
</evidence>
<evidence type="ECO:0000313" key="3">
    <source>
        <dbReference type="Proteomes" id="UP000521872"/>
    </source>
</evidence>
<dbReference type="PANTHER" id="PTHR45348">
    <property type="entry name" value="HYPOTHETICAL OXIDOREDUCTASE (EUROFUNG)"/>
    <property type="match status" value="1"/>
</dbReference>
<dbReference type="Gene3D" id="3.40.50.720">
    <property type="entry name" value="NAD(P)-binding Rossmann-like Domain"/>
    <property type="match status" value="1"/>
</dbReference>
<dbReference type="GO" id="GO:0016651">
    <property type="term" value="F:oxidoreductase activity, acting on NAD(P)H"/>
    <property type="evidence" value="ECO:0007669"/>
    <property type="project" value="InterPro"/>
</dbReference>
<dbReference type="Proteomes" id="UP000521872">
    <property type="component" value="Unassembled WGS sequence"/>
</dbReference>
<dbReference type="InterPro" id="IPR036291">
    <property type="entry name" value="NAD(P)-bd_dom_sf"/>
</dbReference>
<gene>
    <name evidence="2" type="ORF">D9613_007408</name>
</gene>
<protein>
    <recommendedName>
        <fullName evidence="1">Enoyl reductase (ER) domain-containing protein</fullName>
    </recommendedName>
</protein>
<dbReference type="Pfam" id="PF08240">
    <property type="entry name" value="ADH_N"/>
    <property type="match status" value="1"/>
</dbReference>
<keyword evidence="3" id="KW-1185">Reference proteome</keyword>
<dbReference type="Gene3D" id="3.90.180.10">
    <property type="entry name" value="Medium-chain alcohol dehydrogenases, catalytic domain"/>
    <property type="match status" value="1"/>
</dbReference>